<keyword evidence="5" id="KW-0378">Hydrolase</keyword>
<evidence type="ECO:0000313" key="8">
    <source>
        <dbReference type="EMBL" id="GGH63845.1"/>
    </source>
</evidence>
<dbReference type="AlphaFoldDB" id="A0A917IU81"/>
<evidence type="ECO:0000259" key="7">
    <source>
        <dbReference type="Pfam" id="PF01120"/>
    </source>
</evidence>
<accession>A0A917IU81</accession>
<reference evidence="8" key="2">
    <citation type="submission" date="2020-09" db="EMBL/GenBank/DDBJ databases">
        <authorList>
            <person name="Sun Q."/>
            <person name="Zhou Y."/>
        </authorList>
    </citation>
    <scope>NUCLEOTIDE SEQUENCE</scope>
    <source>
        <strain evidence="8">CGMCC 1.15290</strain>
    </source>
</reference>
<proteinExistence type="inferred from homology"/>
<dbReference type="SUPFAM" id="SSF49785">
    <property type="entry name" value="Galactose-binding domain-like"/>
    <property type="match status" value="1"/>
</dbReference>
<dbReference type="RefSeq" id="WP_188951433.1">
    <property type="nucleotide sequence ID" value="NZ_BMIB01000002.1"/>
</dbReference>
<keyword evidence="6" id="KW-0326">Glycosidase</keyword>
<dbReference type="InterPro" id="IPR008979">
    <property type="entry name" value="Galactose-bd-like_sf"/>
</dbReference>
<dbReference type="EC" id="3.2.1.51" evidence="3"/>
<dbReference type="GO" id="GO:0004560">
    <property type="term" value="F:alpha-L-fucosidase activity"/>
    <property type="evidence" value="ECO:0007669"/>
    <property type="project" value="InterPro"/>
</dbReference>
<protein>
    <recommendedName>
        <fullName evidence="3">alpha-L-fucosidase</fullName>
        <ecNumber evidence="3">3.2.1.51</ecNumber>
    </recommendedName>
</protein>
<dbReference type="GO" id="GO:0005764">
    <property type="term" value="C:lysosome"/>
    <property type="evidence" value="ECO:0007669"/>
    <property type="project" value="TreeGrafter"/>
</dbReference>
<dbReference type="Gene3D" id="2.60.120.260">
    <property type="entry name" value="Galactose-binding domain-like"/>
    <property type="match status" value="1"/>
</dbReference>
<evidence type="ECO:0000256" key="4">
    <source>
        <dbReference type="ARBA" id="ARBA00022729"/>
    </source>
</evidence>
<gene>
    <name evidence="8" type="ORF">GCM10011379_15210</name>
</gene>
<evidence type="ECO:0000256" key="3">
    <source>
        <dbReference type="ARBA" id="ARBA00012662"/>
    </source>
</evidence>
<dbReference type="PRINTS" id="PR00741">
    <property type="entry name" value="GLHYDRLASE29"/>
</dbReference>
<sequence>MNKSFLRGGLLLATLFLHKPVIAQQKIAADKMDWWHKARFGMFIHWGVYSVPAGIRNGGRVDGLGEWIMQDAHIPRAEYAAFAKQFNPDKYDPEAWVRMAREAGMKYIVVTTKHHDGFALFNTQFSNWSVVKATPYGKDLLKPLAEACRRQGMKLGFYYSQANDWYHPGGAAAYGYWDDTQRGNMDEYIDKVAAPQVREILSNYGDVAELWWDVPTGMTPERAAKFTAIVQQLQPGIITNDRLGGDVKGDITTPEQYVPATGLKNRNWETCMTMNDTWGYKSTDHNWKTSTELIRNLVDVTSKGGNYLLNVGPEASGAFPQPIQDRLQAIGAWMKVNSEAIYGTSASPFKKLSWGRCTVKSTTHGNTLFLHIFNRPASDQLEIPGLQTTVTTATALATGKQLPWKKTTEGYTIDLSALPQHMVIPVIRLETTGTLAVADLPVTQAADGTLELPAAMADLHSRRKQPDVRIEGGEEQNIGFWTHAADWASWLFFVTTPGTYRVQAEVATPAANSAFVWGMEGKEQAGAVTATGDYNTYQLFKLGTITVREPGNYRFAIKPRAEGWEAINLKKVTMTLLP</sequence>
<dbReference type="InterPro" id="IPR057739">
    <property type="entry name" value="Glyco_hydro_29_N"/>
</dbReference>
<dbReference type="PANTHER" id="PTHR10030:SF37">
    <property type="entry name" value="ALPHA-L-FUCOSIDASE-RELATED"/>
    <property type="match status" value="1"/>
</dbReference>
<dbReference type="InterPro" id="IPR017853">
    <property type="entry name" value="GH"/>
</dbReference>
<evidence type="ECO:0000256" key="2">
    <source>
        <dbReference type="ARBA" id="ARBA00007951"/>
    </source>
</evidence>
<dbReference type="InterPro" id="IPR000933">
    <property type="entry name" value="Glyco_hydro_29"/>
</dbReference>
<organism evidence="8 9">
    <name type="scientific">Filimonas zeae</name>
    <dbReference type="NCBI Taxonomy" id="1737353"/>
    <lineage>
        <taxon>Bacteria</taxon>
        <taxon>Pseudomonadati</taxon>
        <taxon>Bacteroidota</taxon>
        <taxon>Chitinophagia</taxon>
        <taxon>Chitinophagales</taxon>
        <taxon>Chitinophagaceae</taxon>
        <taxon>Filimonas</taxon>
    </lineage>
</organism>
<comment type="function">
    <text evidence="1">Alpha-L-fucosidase is responsible for hydrolyzing the alpha-1,6-linked fucose joined to the reducing-end N-acetylglucosamine of the carbohydrate moieties of glycoproteins.</text>
</comment>
<dbReference type="InterPro" id="IPR013780">
    <property type="entry name" value="Glyco_hydro_b"/>
</dbReference>
<name>A0A917IU81_9BACT</name>
<keyword evidence="4" id="KW-0732">Signal</keyword>
<evidence type="ECO:0000256" key="5">
    <source>
        <dbReference type="ARBA" id="ARBA00022801"/>
    </source>
</evidence>
<dbReference type="EMBL" id="BMIB01000002">
    <property type="protein sequence ID" value="GGH63845.1"/>
    <property type="molecule type" value="Genomic_DNA"/>
</dbReference>
<comment type="caution">
    <text evidence="8">The sequence shown here is derived from an EMBL/GenBank/DDBJ whole genome shotgun (WGS) entry which is preliminary data.</text>
</comment>
<dbReference type="GO" id="GO:0016139">
    <property type="term" value="P:glycoside catabolic process"/>
    <property type="evidence" value="ECO:0007669"/>
    <property type="project" value="TreeGrafter"/>
</dbReference>
<comment type="similarity">
    <text evidence="2">Belongs to the glycosyl hydrolase 29 family.</text>
</comment>
<feature type="domain" description="Glycoside hydrolase family 29 N-terminal" evidence="7">
    <location>
        <begin position="30"/>
        <end position="339"/>
    </location>
</feature>
<dbReference type="SUPFAM" id="SSF51445">
    <property type="entry name" value="(Trans)glycosidases"/>
    <property type="match status" value="1"/>
</dbReference>
<dbReference type="Gene3D" id="3.20.20.80">
    <property type="entry name" value="Glycosidases"/>
    <property type="match status" value="1"/>
</dbReference>
<evidence type="ECO:0000256" key="1">
    <source>
        <dbReference type="ARBA" id="ARBA00004071"/>
    </source>
</evidence>
<reference evidence="8" key="1">
    <citation type="journal article" date="2014" name="Int. J. Syst. Evol. Microbiol.">
        <title>Complete genome sequence of Corynebacterium casei LMG S-19264T (=DSM 44701T), isolated from a smear-ripened cheese.</title>
        <authorList>
            <consortium name="US DOE Joint Genome Institute (JGI-PGF)"/>
            <person name="Walter F."/>
            <person name="Albersmeier A."/>
            <person name="Kalinowski J."/>
            <person name="Ruckert C."/>
        </authorList>
    </citation>
    <scope>NUCLEOTIDE SEQUENCE</scope>
    <source>
        <strain evidence="8">CGMCC 1.15290</strain>
    </source>
</reference>
<dbReference type="PANTHER" id="PTHR10030">
    <property type="entry name" value="ALPHA-L-FUCOSIDASE"/>
    <property type="match status" value="1"/>
</dbReference>
<dbReference type="Proteomes" id="UP000627292">
    <property type="component" value="Unassembled WGS sequence"/>
</dbReference>
<dbReference type="Pfam" id="PF01120">
    <property type="entry name" value="Alpha_L_fucos"/>
    <property type="match status" value="1"/>
</dbReference>
<evidence type="ECO:0000256" key="6">
    <source>
        <dbReference type="ARBA" id="ARBA00023295"/>
    </source>
</evidence>
<dbReference type="InterPro" id="IPR016286">
    <property type="entry name" value="FUC_metazoa-typ"/>
</dbReference>
<dbReference type="SMART" id="SM00812">
    <property type="entry name" value="Alpha_L_fucos"/>
    <property type="match status" value="1"/>
</dbReference>
<dbReference type="GO" id="GO:0006004">
    <property type="term" value="P:fucose metabolic process"/>
    <property type="evidence" value="ECO:0007669"/>
    <property type="project" value="InterPro"/>
</dbReference>
<dbReference type="Gene3D" id="2.60.40.1180">
    <property type="entry name" value="Golgi alpha-mannosidase II"/>
    <property type="match status" value="1"/>
</dbReference>
<keyword evidence="9" id="KW-1185">Reference proteome</keyword>
<evidence type="ECO:0000313" key="9">
    <source>
        <dbReference type="Proteomes" id="UP000627292"/>
    </source>
</evidence>